<keyword evidence="2" id="KW-1185">Reference proteome</keyword>
<proteinExistence type="predicted"/>
<evidence type="ECO:0000313" key="1">
    <source>
        <dbReference type="EMBL" id="WMG16730.1"/>
    </source>
</evidence>
<dbReference type="AlphaFoldDB" id="A0AAJ6IBH4"/>
<dbReference type="RefSeq" id="WP_058952343.1">
    <property type="nucleotide sequence ID" value="NZ_CP121776.1"/>
</dbReference>
<accession>A0AAJ6IBH4</accession>
<dbReference type="Proteomes" id="UP001244586">
    <property type="component" value="Chromosome"/>
</dbReference>
<reference evidence="1 2" key="1">
    <citation type="submission" date="2023-04" db="EMBL/GenBank/DDBJ databases">
        <title>Acinetobacter johnsonii isolate AYTCM encoding NDM-1, OXA-58 and PER-1.</title>
        <authorList>
            <person name="Tian C."/>
            <person name="Wang S."/>
            <person name="Fan X."/>
            <person name="Xia D."/>
        </authorList>
    </citation>
    <scope>NUCLEOTIDE SEQUENCE [LARGE SCALE GENOMIC DNA]</scope>
    <source>
        <strain evidence="1 2">AYTCM</strain>
    </source>
</reference>
<gene>
    <name evidence="1" type="ORF">QBJ73_09775</name>
</gene>
<sequence>MTAISLKPLQHKKKPLINLALPVNLQSLNTFLKAFETDAGNISLIDKNQHTAKLSDTCLVYDANKRCTYFRPQQSILTLPFLCIALFTRIENMTLACAFFEEIPMYAINNKPRWVVNDRTALGLLKQIINDFEYVDSTQYSCIHMNYVKAILLKLRPIFWDLSIHWRTPEVLITVNNGEKHSLVQVLNSAFNELNEVRQSRKFKEEIRSHVRLSEGSFKTIKKYVTASKNANESLNVVCVDLIVDAEIGLGVANMVFAQFKQAIRRRKALDLKGFIWKLELSFDDKFYYHCIFFLKAEESVDTSELAKNILQIWNEKIGSYSSNFNIPASGQLSHFKDLAVGSVDPSDEGTYEQLFNFIRYLCKKDQFIVHKSLSGKSTFGKGRSPSIRKH</sequence>
<dbReference type="EMBL" id="CP121776">
    <property type="protein sequence ID" value="WMG16730.1"/>
    <property type="molecule type" value="Genomic_DNA"/>
</dbReference>
<name>A0AAJ6IBH4_ACIJO</name>
<evidence type="ECO:0000313" key="2">
    <source>
        <dbReference type="Proteomes" id="UP001244586"/>
    </source>
</evidence>
<protein>
    <submittedName>
        <fullName evidence="1">Inovirus-type Gp2 protein</fullName>
    </submittedName>
</protein>
<organism evidence="1 2">
    <name type="scientific">Acinetobacter johnsonii</name>
    <dbReference type="NCBI Taxonomy" id="40214"/>
    <lineage>
        <taxon>Bacteria</taxon>
        <taxon>Pseudomonadati</taxon>
        <taxon>Pseudomonadota</taxon>
        <taxon>Gammaproteobacteria</taxon>
        <taxon>Moraxellales</taxon>
        <taxon>Moraxellaceae</taxon>
        <taxon>Acinetobacter</taxon>
    </lineage>
</organism>